<reference evidence="1" key="1">
    <citation type="submission" date="2021-03" db="EMBL/GenBank/DDBJ databases">
        <authorList>
            <person name="Bekaert M."/>
        </authorList>
    </citation>
    <scope>NUCLEOTIDE SEQUENCE</scope>
</reference>
<evidence type="ECO:0000313" key="1">
    <source>
        <dbReference type="EMBL" id="CAG2256098.1"/>
    </source>
</evidence>
<comment type="caution">
    <text evidence="1">The sequence shown here is derived from an EMBL/GenBank/DDBJ whole genome shotgun (WGS) entry which is preliminary data.</text>
</comment>
<protein>
    <submittedName>
        <fullName evidence="1">Uncharacterized protein</fullName>
    </submittedName>
</protein>
<dbReference type="Proteomes" id="UP000683360">
    <property type="component" value="Unassembled WGS sequence"/>
</dbReference>
<sequence length="269" mass="30420">MLFRFLILVRVCAAFPLKCPIPAQRSIRARGFCQDPAKYSCLKNDLINGYSENCTIFDFLQPGRKHVLRGGLDADICSFERYQPWPITFYTNVSTNCIFLKSACNEEGLVVYDNGNRNTDITCRCDYTRGYDFIVKPRNRCFCVPSEEDCSCHLKMCPKATDKLSPGNTKVSFVKKSTLSLQIIIKGQFLLANRLSCDLDIEMHSPSLESGKVADVLPGATASHTYVLELDDDNIMMKVRRKGKTLSWSKDILISKDKVPSSQMIYVSF</sequence>
<dbReference type="EMBL" id="CAJPWZ010003295">
    <property type="protein sequence ID" value="CAG2256098.1"/>
    <property type="molecule type" value="Genomic_DNA"/>
</dbReference>
<organism evidence="1 2">
    <name type="scientific">Mytilus edulis</name>
    <name type="common">Blue mussel</name>
    <dbReference type="NCBI Taxonomy" id="6550"/>
    <lineage>
        <taxon>Eukaryota</taxon>
        <taxon>Metazoa</taxon>
        <taxon>Spiralia</taxon>
        <taxon>Lophotrochozoa</taxon>
        <taxon>Mollusca</taxon>
        <taxon>Bivalvia</taxon>
        <taxon>Autobranchia</taxon>
        <taxon>Pteriomorphia</taxon>
        <taxon>Mytilida</taxon>
        <taxon>Mytiloidea</taxon>
        <taxon>Mytilidae</taxon>
        <taxon>Mytilinae</taxon>
        <taxon>Mytilus</taxon>
    </lineage>
</organism>
<keyword evidence="2" id="KW-1185">Reference proteome</keyword>
<dbReference type="AlphaFoldDB" id="A0A8S3VLW8"/>
<proteinExistence type="predicted"/>
<accession>A0A8S3VLW8</accession>
<gene>
    <name evidence="1" type="ORF">MEDL_67463</name>
</gene>
<evidence type="ECO:0000313" key="2">
    <source>
        <dbReference type="Proteomes" id="UP000683360"/>
    </source>
</evidence>
<name>A0A8S3VLW8_MYTED</name>